<reference evidence="1 2" key="1">
    <citation type="submission" date="2012-01" db="EMBL/GenBank/DDBJ databases">
        <title>Improved High-Quality Draft sequence of Saccharomonospora xinjiangensis XJ-54.</title>
        <authorList>
            <consortium name="US DOE Joint Genome Institute"/>
            <person name="Lucas S."/>
            <person name="Han J."/>
            <person name="Lapidus A."/>
            <person name="Cheng J.-F."/>
            <person name="Goodwin L."/>
            <person name="Pitluck S."/>
            <person name="Peters L."/>
            <person name="Mikhailova N."/>
            <person name="Teshima H."/>
            <person name="Detter J.C."/>
            <person name="Han C."/>
            <person name="Tapia R."/>
            <person name="Land M."/>
            <person name="Hauser L."/>
            <person name="Kyrpides N."/>
            <person name="Ivanova N."/>
            <person name="Pagani I."/>
            <person name="Brambilla E.-M."/>
            <person name="Klenk H.-P."/>
            <person name="Woyke T."/>
        </authorList>
    </citation>
    <scope>NUCLEOTIDE SEQUENCE [LARGE SCALE GENOMIC DNA]</scope>
    <source>
        <strain evidence="1 2">XJ-54</strain>
    </source>
</reference>
<dbReference type="AlphaFoldDB" id="I0V5R7"/>
<evidence type="ECO:0000313" key="2">
    <source>
        <dbReference type="Proteomes" id="UP000004691"/>
    </source>
</evidence>
<protein>
    <submittedName>
        <fullName evidence="1">Uncharacterized protein</fullName>
    </submittedName>
</protein>
<sequence length="58" mass="6212">MDDDNVVLSALCNACDGEGRVPDPKCAVIGGVPQTVVTSRLCRWCDGHGYRQALRPPV</sequence>
<dbReference type="InterPro" id="IPR036410">
    <property type="entry name" value="HSP_DnaJ_Cys-rich_dom_sf"/>
</dbReference>
<dbReference type="HOGENOM" id="CLU_2994026_0_0_11"/>
<dbReference type="Proteomes" id="UP000004691">
    <property type="component" value="Unassembled WGS sequence"/>
</dbReference>
<gene>
    <name evidence="1" type="ORF">SacxiDRAFT_3264</name>
</gene>
<organism evidence="1 2">
    <name type="scientific">Saccharomonospora xinjiangensis XJ-54</name>
    <dbReference type="NCBI Taxonomy" id="882086"/>
    <lineage>
        <taxon>Bacteria</taxon>
        <taxon>Bacillati</taxon>
        <taxon>Actinomycetota</taxon>
        <taxon>Actinomycetes</taxon>
        <taxon>Pseudonocardiales</taxon>
        <taxon>Pseudonocardiaceae</taxon>
        <taxon>Saccharomonospora</taxon>
    </lineage>
</organism>
<dbReference type="EMBL" id="JH636049">
    <property type="protein sequence ID" value="EID55470.1"/>
    <property type="molecule type" value="Genomic_DNA"/>
</dbReference>
<dbReference type="RefSeq" id="WP_006239642.1">
    <property type="nucleotide sequence ID" value="NZ_JH636049.1"/>
</dbReference>
<name>I0V5R7_9PSEU</name>
<keyword evidence="2" id="KW-1185">Reference proteome</keyword>
<dbReference type="SUPFAM" id="SSF57938">
    <property type="entry name" value="DnaJ/Hsp40 cysteine-rich domain"/>
    <property type="match status" value="1"/>
</dbReference>
<evidence type="ECO:0000313" key="1">
    <source>
        <dbReference type="EMBL" id="EID55470.1"/>
    </source>
</evidence>
<proteinExistence type="predicted"/>
<accession>I0V5R7</accession>
<dbReference type="STRING" id="882086.SacxiDRAFT_3264"/>